<comment type="caution">
    <text evidence="2">The sequence shown here is derived from an EMBL/GenBank/DDBJ whole genome shotgun (WGS) entry which is preliminary data.</text>
</comment>
<keyword evidence="3" id="KW-1185">Reference proteome</keyword>
<organism evidence="2 3">
    <name type="scientific">Actinoallomurus vinaceus</name>
    <dbReference type="NCBI Taxonomy" id="1080074"/>
    <lineage>
        <taxon>Bacteria</taxon>
        <taxon>Bacillati</taxon>
        <taxon>Actinomycetota</taxon>
        <taxon>Actinomycetes</taxon>
        <taxon>Streptosporangiales</taxon>
        <taxon>Thermomonosporaceae</taxon>
        <taxon>Actinoallomurus</taxon>
    </lineage>
</organism>
<reference evidence="3" key="1">
    <citation type="journal article" date="2019" name="Int. J. Syst. Evol. Microbiol.">
        <title>The Global Catalogue of Microorganisms (GCM) 10K type strain sequencing project: providing services to taxonomists for standard genome sequencing and annotation.</title>
        <authorList>
            <consortium name="The Broad Institute Genomics Platform"/>
            <consortium name="The Broad Institute Genome Sequencing Center for Infectious Disease"/>
            <person name="Wu L."/>
            <person name="Ma J."/>
        </authorList>
    </citation>
    <scope>NUCLEOTIDE SEQUENCE [LARGE SCALE GENOMIC DNA]</scope>
    <source>
        <strain evidence="3">JCM 17939</strain>
    </source>
</reference>
<proteinExistence type="predicted"/>
<dbReference type="Pfam" id="PF01814">
    <property type="entry name" value="Hemerythrin"/>
    <property type="match status" value="1"/>
</dbReference>
<dbReference type="RefSeq" id="WP_345443107.1">
    <property type="nucleotide sequence ID" value="NZ_BAABHK010000028.1"/>
</dbReference>
<dbReference type="Gene3D" id="1.20.120.520">
    <property type="entry name" value="nmb1532 protein domain like"/>
    <property type="match status" value="1"/>
</dbReference>
<sequence length="179" mass="19955">MTGREQAPAGGPADRARALGGQLIEIHQWLRAELARIREEIGAYAEGDMPRSPRMLRAHCTAFCAALTRHHTSEDATAFPALAAQFPELVPVLDDLRRDHLLVADILRRLQRLLTTLTADNVENVRRELDGLTAILESHFQWEERRLVNAVDALQVPEGGDELFGLPVPTEPTSWERPG</sequence>
<feature type="domain" description="Hemerythrin-like" evidence="1">
    <location>
        <begin position="23"/>
        <end position="149"/>
    </location>
</feature>
<dbReference type="InterPro" id="IPR012312">
    <property type="entry name" value="Hemerythrin-like"/>
</dbReference>
<protein>
    <recommendedName>
        <fullName evidence="1">Hemerythrin-like domain-containing protein</fullName>
    </recommendedName>
</protein>
<name>A0ABP8UV94_9ACTN</name>
<dbReference type="EMBL" id="BAABHK010000028">
    <property type="protein sequence ID" value="GAA4639615.1"/>
    <property type="molecule type" value="Genomic_DNA"/>
</dbReference>
<evidence type="ECO:0000259" key="1">
    <source>
        <dbReference type="Pfam" id="PF01814"/>
    </source>
</evidence>
<dbReference type="Proteomes" id="UP001501442">
    <property type="component" value="Unassembled WGS sequence"/>
</dbReference>
<evidence type="ECO:0000313" key="2">
    <source>
        <dbReference type="EMBL" id="GAA4639615.1"/>
    </source>
</evidence>
<dbReference type="CDD" id="cd12108">
    <property type="entry name" value="Hr-like"/>
    <property type="match status" value="1"/>
</dbReference>
<gene>
    <name evidence="2" type="ORF">GCM10023196_101910</name>
</gene>
<evidence type="ECO:0000313" key="3">
    <source>
        <dbReference type="Proteomes" id="UP001501442"/>
    </source>
</evidence>
<accession>A0ABP8UV94</accession>